<proteinExistence type="predicted"/>
<sequence length="46" mass="5441">MIQGMIFKLLLPFSKCTLQSSITCNFEDFLQFSIELFILAFHKHKM</sequence>
<accession>A0A915AHY9</accession>
<dbReference type="AlphaFoldDB" id="A0A915AHY9"/>
<evidence type="ECO:0000313" key="1">
    <source>
        <dbReference type="Proteomes" id="UP000887569"/>
    </source>
</evidence>
<name>A0A915AHY9_PARUN</name>
<reference evidence="2 3" key="1">
    <citation type="submission" date="2022-11" db="UniProtKB">
        <authorList>
            <consortium name="WormBaseParasite"/>
        </authorList>
    </citation>
    <scope>IDENTIFICATION</scope>
</reference>
<dbReference type="WBParaSite" id="PgR008_g116_t02">
    <property type="protein sequence ID" value="PgR008_g116_t02"/>
    <property type="gene ID" value="PgR008_g116"/>
</dbReference>
<dbReference type="WBParaSite" id="PgR008_g116_t01">
    <property type="protein sequence ID" value="PgR008_g116_t01"/>
    <property type="gene ID" value="PgR008_g116"/>
</dbReference>
<evidence type="ECO:0000313" key="3">
    <source>
        <dbReference type="WBParaSite" id="PgR008_g116_t02"/>
    </source>
</evidence>
<organism evidence="1 2">
    <name type="scientific">Parascaris univalens</name>
    <name type="common">Nematode worm</name>
    <dbReference type="NCBI Taxonomy" id="6257"/>
    <lineage>
        <taxon>Eukaryota</taxon>
        <taxon>Metazoa</taxon>
        <taxon>Ecdysozoa</taxon>
        <taxon>Nematoda</taxon>
        <taxon>Chromadorea</taxon>
        <taxon>Rhabditida</taxon>
        <taxon>Spirurina</taxon>
        <taxon>Ascaridomorpha</taxon>
        <taxon>Ascaridoidea</taxon>
        <taxon>Ascarididae</taxon>
        <taxon>Parascaris</taxon>
    </lineage>
</organism>
<protein>
    <submittedName>
        <fullName evidence="2 3">Uncharacterized protein</fullName>
    </submittedName>
</protein>
<evidence type="ECO:0000313" key="2">
    <source>
        <dbReference type="WBParaSite" id="PgR008_g116_t01"/>
    </source>
</evidence>
<keyword evidence="1" id="KW-1185">Reference proteome</keyword>
<dbReference type="Proteomes" id="UP000887569">
    <property type="component" value="Unplaced"/>
</dbReference>